<dbReference type="EMBL" id="JAVRHY010000002">
    <property type="protein sequence ID" value="MDT0617571.1"/>
    <property type="molecule type" value="Genomic_DNA"/>
</dbReference>
<dbReference type="RefSeq" id="WP_311657406.1">
    <property type="nucleotide sequence ID" value="NZ_JAVRHY010000002.1"/>
</dbReference>
<name>A0ABU3B557_9GAMM</name>
<comment type="caution">
    <text evidence="1">The sequence shown here is derived from an EMBL/GenBank/DDBJ whole genome shotgun (WGS) entry which is preliminary data.</text>
</comment>
<proteinExistence type="predicted"/>
<organism evidence="1 2">
    <name type="scientific">Spectribacter acetivorans</name>
    <dbReference type="NCBI Taxonomy" id="3075603"/>
    <lineage>
        <taxon>Bacteria</taxon>
        <taxon>Pseudomonadati</taxon>
        <taxon>Pseudomonadota</taxon>
        <taxon>Gammaproteobacteria</taxon>
        <taxon>Salinisphaerales</taxon>
        <taxon>Salinisphaeraceae</taxon>
        <taxon>Spectribacter</taxon>
    </lineage>
</organism>
<protein>
    <submittedName>
        <fullName evidence="1">Uncharacterized protein</fullName>
    </submittedName>
</protein>
<evidence type="ECO:0000313" key="2">
    <source>
        <dbReference type="Proteomes" id="UP001259982"/>
    </source>
</evidence>
<gene>
    <name evidence="1" type="ORF">RM531_03720</name>
</gene>
<accession>A0ABU3B557</accession>
<reference evidence="1 2" key="1">
    <citation type="submission" date="2023-09" db="EMBL/GenBank/DDBJ databases">
        <authorList>
            <person name="Rey-Velasco X."/>
        </authorList>
    </citation>
    <scope>NUCLEOTIDE SEQUENCE [LARGE SCALE GENOMIC DNA]</scope>
    <source>
        <strain evidence="1 2">P385</strain>
    </source>
</reference>
<evidence type="ECO:0000313" key="1">
    <source>
        <dbReference type="EMBL" id="MDT0617571.1"/>
    </source>
</evidence>
<dbReference type="Proteomes" id="UP001259982">
    <property type="component" value="Unassembled WGS sequence"/>
</dbReference>
<sequence length="188" mass="22051">MGIRTGKTPKHWNYFLSIEEDVASLSRWVEFHKDNFGCYSIQLARLLMVASAEADVVAKRLCADIDTDAKAKSINRYRDVVVTRYDNFPSAEVEMPRYGLTFKPWVNWREENMPPLWWNANNKVKHHRNDSFDHARLEHALNAVAGLFMLLSLYYGRRMRSVNPGPSLFEPTKYSYLDRDWLIFRDDG</sequence>
<keyword evidence="2" id="KW-1185">Reference proteome</keyword>